<feature type="signal peptide" evidence="1">
    <location>
        <begin position="1"/>
        <end position="16"/>
    </location>
</feature>
<evidence type="ECO:0000256" key="1">
    <source>
        <dbReference type="SAM" id="SignalP"/>
    </source>
</evidence>
<dbReference type="AlphaFoldDB" id="A0A974SSU9"/>
<evidence type="ECO:0000313" key="2">
    <source>
        <dbReference type="EMBL" id="QRJ65747.1"/>
    </source>
</evidence>
<gene>
    <name evidence="2" type="ORF">IWH25_13980</name>
</gene>
<protein>
    <submittedName>
        <fullName evidence="2">Uncharacterized protein</fullName>
    </submittedName>
</protein>
<reference evidence="2" key="1">
    <citation type="submission" date="2020-11" db="EMBL/GenBank/DDBJ databases">
        <title>Azospira restricta DSM 18626 genome sequence.</title>
        <authorList>
            <person name="Moe W.M."/>
        </authorList>
    </citation>
    <scope>NUCLEOTIDE SEQUENCE</scope>
    <source>
        <strain evidence="2">DSM 18626</strain>
    </source>
</reference>
<sequence length="130" mass="13870">MLPALLLAALTSPAQAGDAVCHYAYGGETQTLRALPTASPFAVPAVRVGSYLRFRVVVEAEPAALAALKTYVYEERDGGPALVHQGVYPWPASEAPGRRHGFTGLQRVYESAYGSELEYWCALATAAEAQ</sequence>
<feature type="chain" id="PRO_5037400105" evidence="1">
    <location>
        <begin position="17"/>
        <end position="130"/>
    </location>
</feature>
<proteinExistence type="predicted"/>
<organism evidence="2 3">
    <name type="scientific">Azospira restricta</name>
    <dbReference type="NCBI Taxonomy" id="404405"/>
    <lineage>
        <taxon>Bacteria</taxon>
        <taxon>Pseudomonadati</taxon>
        <taxon>Pseudomonadota</taxon>
        <taxon>Betaproteobacteria</taxon>
        <taxon>Rhodocyclales</taxon>
        <taxon>Rhodocyclaceae</taxon>
        <taxon>Azospira</taxon>
    </lineage>
</organism>
<name>A0A974SSU9_9RHOO</name>
<evidence type="ECO:0000313" key="3">
    <source>
        <dbReference type="Proteomes" id="UP000663444"/>
    </source>
</evidence>
<dbReference type="KEGG" id="ares:IWH25_13980"/>
<keyword evidence="1" id="KW-0732">Signal</keyword>
<accession>A0A974SSU9</accession>
<dbReference type="EMBL" id="CP064781">
    <property type="protein sequence ID" value="QRJ65747.1"/>
    <property type="molecule type" value="Genomic_DNA"/>
</dbReference>
<keyword evidence="3" id="KW-1185">Reference proteome</keyword>
<dbReference type="Proteomes" id="UP000663444">
    <property type="component" value="Chromosome"/>
</dbReference>